<feature type="region of interest" description="Disordered" evidence="1">
    <location>
        <begin position="84"/>
        <end position="105"/>
    </location>
</feature>
<proteinExistence type="predicted"/>
<evidence type="ECO:0000313" key="2">
    <source>
        <dbReference type="EMBL" id="GIQ89347.1"/>
    </source>
</evidence>
<evidence type="ECO:0000256" key="1">
    <source>
        <dbReference type="SAM" id="MobiDB-lite"/>
    </source>
</evidence>
<comment type="caution">
    <text evidence="2">The sequence shown here is derived from an EMBL/GenBank/DDBJ whole genome shotgun (WGS) entry which is preliminary data.</text>
</comment>
<keyword evidence="3" id="KW-1185">Reference proteome</keyword>
<sequence>MSICSYPPVQSWTAYNKLCDEYEEVCLLSDQWVLEYDFGEGVKGFSPQERSEFYRRSAAINSSCTTLELRLERDSKLLEKRDAELKERERQRQRQRKEMERKTRIRERASQRRLSLMAHRMNTYIHSSPPLSNCEPRRHCVPLWLASE</sequence>
<dbReference type="Proteomes" id="UP000265618">
    <property type="component" value="Unassembled WGS sequence"/>
</dbReference>
<gene>
    <name evidence="2" type="ORF">KIPB_011786</name>
</gene>
<reference evidence="2 3" key="1">
    <citation type="journal article" date="2018" name="PLoS ONE">
        <title>The draft genome of Kipferlia bialata reveals reductive genome evolution in fornicate parasites.</title>
        <authorList>
            <person name="Tanifuji G."/>
            <person name="Takabayashi S."/>
            <person name="Kume K."/>
            <person name="Takagi M."/>
            <person name="Nakayama T."/>
            <person name="Kamikawa R."/>
            <person name="Inagaki Y."/>
            <person name="Hashimoto T."/>
        </authorList>
    </citation>
    <scope>NUCLEOTIDE SEQUENCE [LARGE SCALE GENOMIC DNA]</scope>
    <source>
        <strain evidence="2">NY0173</strain>
    </source>
</reference>
<evidence type="ECO:0000313" key="3">
    <source>
        <dbReference type="Proteomes" id="UP000265618"/>
    </source>
</evidence>
<accession>A0A9K3D712</accession>
<protein>
    <submittedName>
        <fullName evidence="2">Uncharacterized protein</fullName>
    </submittedName>
</protein>
<name>A0A9K3D712_9EUKA</name>
<dbReference type="EMBL" id="BDIP01004949">
    <property type="protein sequence ID" value="GIQ89347.1"/>
    <property type="molecule type" value="Genomic_DNA"/>
</dbReference>
<organism evidence="2 3">
    <name type="scientific">Kipferlia bialata</name>
    <dbReference type="NCBI Taxonomy" id="797122"/>
    <lineage>
        <taxon>Eukaryota</taxon>
        <taxon>Metamonada</taxon>
        <taxon>Carpediemonas-like organisms</taxon>
        <taxon>Kipferlia</taxon>
    </lineage>
</organism>
<dbReference type="AlphaFoldDB" id="A0A9K3D712"/>